<keyword evidence="1" id="KW-0812">Transmembrane</keyword>
<protein>
    <recommendedName>
        <fullName evidence="4">Permease</fullName>
    </recommendedName>
</protein>
<feature type="transmembrane region" description="Helical" evidence="1">
    <location>
        <begin position="12"/>
        <end position="31"/>
    </location>
</feature>
<evidence type="ECO:0000256" key="1">
    <source>
        <dbReference type="SAM" id="Phobius"/>
    </source>
</evidence>
<keyword evidence="1" id="KW-1133">Transmembrane helix</keyword>
<evidence type="ECO:0000313" key="3">
    <source>
        <dbReference type="Proteomes" id="UP000000253"/>
    </source>
</evidence>
<feature type="transmembrane region" description="Helical" evidence="1">
    <location>
        <begin position="43"/>
        <end position="63"/>
    </location>
</feature>
<proteinExistence type="predicted"/>
<feature type="transmembrane region" description="Helical" evidence="1">
    <location>
        <begin position="84"/>
        <end position="102"/>
    </location>
</feature>
<keyword evidence="1" id="KW-0472">Membrane</keyword>
<gene>
    <name evidence="2" type="ordered locus">MmarC5_0824</name>
</gene>
<reference evidence="2 3" key="1">
    <citation type="submission" date="2007-03" db="EMBL/GenBank/DDBJ databases">
        <title>Complete sequence of chromosome of Methanococcus maripaludis C5.</title>
        <authorList>
            <consortium name="US DOE Joint Genome Institute"/>
            <person name="Copeland A."/>
            <person name="Lucas S."/>
            <person name="Lapidus A."/>
            <person name="Barry K."/>
            <person name="Glavina del Rio T."/>
            <person name="Dalin E."/>
            <person name="Tice H."/>
            <person name="Pitluck S."/>
            <person name="Chertkov O."/>
            <person name="Brettin T."/>
            <person name="Bruce D."/>
            <person name="Han C."/>
            <person name="Detter J.C."/>
            <person name="Schmutz J."/>
            <person name="Larimer F."/>
            <person name="Land M."/>
            <person name="Hauser L."/>
            <person name="Kyrpides N."/>
            <person name="Mikhailova N."/>
            <person name="Sieprawska-Lupa M."/>
            <person name="Whitman W.B."/>
            <person name="Richardson P."/>
        </authorList>
    </citation>
    <scope>NUCLEOTIDE SEQUENCE [LARGE SCALE GENOMIC DNA]</scope>
    <source>
        <strain evidence="3">C5 / ATCC BAA-1333</strain>
    </source>
</reference>
<dbReference type="KEGG" id="mmq:MmarC5_0824"/>
<feature type="transmembrane region" description="Helical" evidence="1">
    <location>
        <begin position="140"/>
        <end position="162"/>
    </location>
</feature>
<dbReference type="AlphaFoldDB" id="A4FY50"/>
<sequence>MGLKSKISSISGSWYFLMAVLLIYVIVFIFSQDLFFSSLKFSYNIILKIIPVIILIFILLALSDYFITPKVVTKYLVENGIKKWIFVIIGGILSSGPIYMWYPLLADLKDKGMTHGLIACFLYNRALKIPLLPIAVLYFGWKYIAILSLVMIFMSIIQGIIIDKLMGVKS</sequence>
<evidence type="ECO:0000313" key="2">
    <source>
        <dbReference type="EMBL" id="ABO35134.1"/>
    </source>
</evidence>
<dbReference type="OrthoDB" id="142250at2157"/>
<organism evidence="2 3">
    <name type="scientific">Methanococcus maripaludis (strain C5 / ATCC BAA-1333)</name>
    <dbReference type="NCBI Taxonomy" id="402880"/>
    <lineage>
        <taxon>Archaea</taxon>
        <taxon>Methanobacteriati</taxon>
        <taxon>Methanobacteriota</taxon>
        <taxon>Methanomada group</taxon>
        <taxon>Methanococci</taxon>
        <taxon>Methanococcales</taxon>
        <taxon>Methanococcaceae</taxon>
        <taxon>Methanococcus</taxon>
    </lineage>
</organism>
<dbReference type="HOGENOM" id="CLU_101297_0_2_2"/>
<accession>A4FY50</accession>
<evidence type="ECO:0008006" key="4">
    <source>
        <dbReference type="Google" id="ProtNLM"/>
    </source>
</evidence>
<dbReference type="eggNOG" id="arCOG08249">
    <property type="taxonomic scope" value="Archaea"/>
</dbReference>
<dbReference type="STRING" id="402880.MmarC5_0824"/>
<dbReference type="Proteomes" id="UP000000253">
    <property type="component" value="Chromosome"/>
</dbReference>
<name>A4FY50_METM5</name>
<dbReference type="EMBL" id="CP000609">
    <property type="protein sequence ID" value="ABO35134.1"/>
    <property type="molecule type" value="Genomic_DNA"/>
</dbReference>